<keyword evidence="1" id="KW-0285">Flavoprotein</keyword>
<name>A0A1V6T992_9EURO</name>
<dbReference type="InterPro" id="IPR050346">
    <property type="entry name" value="FMO-like"/>
</dbReference>
<dbReference type="AlphaFoldDB" id="A0A1V6T992"/>
<accession>A0A1V6T992</accession>
<dbReference type="Proteomes" id="UP000191285">
    <property type="component" value="Unassembled WGS sequence"/>
</dbReference>
<dbReference type="SUPFAM" id="SSF51905">
    <property type="entry name" value="FAD/NAD(P)-binding domain"/>
    <property type="match status" value="1"/>
</dbReference>
<organism evidence="4 5">
    <name type="scientific">Penicillium steckii</name>
    <dbReference type="NCBI Taxonomy" id="303698"/>
    <lineage>
        <taxon>Eukaryota</taxon>
        <taxon>Fungi</taxon>
        <taxon>Dikarya</taxon>
        <taxon>Ascomycota</taxon>
        <taxon>Pezizomycotina</taxon>
        <taxon>Eurotiomycetes</taxon>
        <taxon>Eurotiomycetidae</taxon>
        <taxon>Eurotiales</taxon>
        <taxon>Aspergillaceae</taxon>
        <taxon>Penicillium</taxon>
    </lineage>
</organism>
<keyword evidence="5" id="KW-1185">Reference proteome</keyword>
<dbReference type="OrthoDB" id="2915840at2759"/>
<evidence type="ECO:0000256" key="2">
    <source>
        <dbReference type="ARBA" id="ARBA00022827"/>
    </source>
</evidence>
<proteinExistence type="predicted"/>
<evidence type="ECO:0000313" key="5">
    <source>
        <dbReference type="Proteomes" id="UP000191285"/>
    </source>
</evidence>
<dbReference type="EMBL" id="MLKD01000010">
    <property type="protein sequence ID" value="OQE22449.1"/>
    <property type="molecule type" value="Genomic_DNA"/>
</dbReference>
<dbReference type="PANTHER" id="PTHR23023">
    <property type="entry name" value="DIMETHYLANILINE MONOOXYGENASE"/>
    <property type="match status" value="1"/>
</dbReference>
<dbReference type="GO" id="GO:0016491">
    <property type="term" value="F:oxidoreductase activity"/>
    <property type="evidence" value="ECO:0007669"/>
    <property type="project" value="UniProtKB-KW"/>
</dbReference>
<evidence type="ECO:0000256" key="3">
    <source>
        <dbReference type="ARBA" id="ARBA00023002"/>
    </source>
</evidence>
<keyword evidence="3" id="KW-0560">Oxidoreductase</keyword>
<reference evidence="5" key="1">
    <citation type="journal article" date="2017" name="Nat. Microbiol.">
        <title>Global analysis of biosynthetic gene clusters reveals vast potential of secondary metabolite production in Penicillium species.</title>
        <authorList>
            <person name="Nielsen J.C."/>
            <person name="Grijseels S."/>
            <person name="Prigent S."/>
            <person name="Ji B."/>
            <person name="Dainat J."/>
            <person name="Nielsen K.F."/>
            <person name="Frisvad J.C."/>
            <person name="Workman M."/>
            <person name="Nielsen J."/>
        </authorList>
    </citation>
    <scope>NUCLEOTIDE SEQUENCE [LARGE SCALE GENOMIC DNA]</scope>
    <source>
        <strain evidence="5">IBT 24891</strain>
    </source>
</reference>
<dbReference type="Gene3D" id="3.50.50.60">
    <property type="entry name" value="FAD/NAD(P)-binding domain"/>
    <property type="match status" value="1"/>
</dbReference>
<comment type="caution">
    <text evidence="4">The sequence shown here is derived from an EMBL/GenBank/DDBJ whole genome shotgun (WGS) entry which is preliminary data.</text>
</comment>
<evidence type="ECO:0000256" key="1">
    <source>
        <dbReference type="ARBA" id="ARBA00022630"/>
    </source>
</evidence>
<keyword evidence="2" id="KW-0274">FAD</keyword>
<dbReference type="InterPro" id="IPR036188">
    <property type="entry name" value="FAD/NAD-bd_sf"/>
</dbReference>
<dbReference type="STRING" id="303698.A0A1V6T992"/>
<gene>
    <name evidence="4" type="ORF">PENSTE_c010G08087</name>
</gene>
<sequence>MERVIIVGAGLYGLIAAKTYLQIKGVYDTNGVVDDTTIYTEDIPRCFTQKGDVTEGDHGFSLLVIDSESDIGGTWAKERLYPNLLSQNSYGLYEFSDLPLTDVVPPDEDGSGKQFIAGWKINRYLHAWTEKWNLKGHIRLNWRVDNIQRLQNQEWELQISITTSSSSTIIIRCDKLILATGLTSVPKFPDVDLTSTSNKAAPVIHAKHVGKWAREDLGYHPLPDSEDKDRSEELTSPRLRSVAIYGGAKSSFDLVHFFARLHQHDTKVHLNTVQKEPIQVHWIIREKGTGPSWMAPPTSTLPNGEVVPSDKSASTRLPHYLDPFYPVDPKRMVFHNSTGGWPWSLRIEGSWWARFIHGNPVGRWLVRRFWSSFDRDLARIAKYEESPKMKMLRPDHSIISCNSTIGIANQADLWETIQRSHVNVYRSTIESIVITDDGDEKGLTNKASVMLADGICLGEIDLVVHATGYQPTVPIQFTPRSLRMRLGISDTLSSESAVDAMSDKEDIHESTMGGINAETTKYLKYWKMPDEKAKVKVEKALKGNGCDLTGSDASWKTETSQIVPFRLFRRMVAPELVAEGDRSFAALGVICTSTIAVVAEVQALWVAAFLTGGLDDTKFRPSDALRLSDLSRQTMDQSIAEDVMLGLVSGSGLQAEAIHYNDVLMRDLGLNPYRLGGGRWRELTGVYEPSAYAGIVDEWRENMSSQQIQLNK</sequence>
<protein>
    <submittedName>
        <fullName evidence="4">Uncharacterized protein</fullName>
    </submittedName>
</protein>
<evidence type="ECO:0000313" key="4">
    <source>
        <dbReference type="EMBL" id="OQE22449.1"/>
    </source>
</evidence>